<dbReference type="AlphaFoldDB" id="A0A4U1BLH9"/>
<keyword evidence="2" id="KW-1185">Reference proteome</keyword>
<dbReference type="EMBL" id="SWCJ01000010">
    <property type="protein sequence ID" value="TKB53949.1"/>
    <property type="molecule type" value="Genomic_DNA"/>
</dbReference>
<dbReference type="RefSeq" id="WP_136863931.1">
    <property type="nucleotide sequence ID" value="NZ_SWCJ01000010.1"/>
</dbReference>
<dbReference type="GO" id="GO:0043107">
    <property type="term" value="P:type IV pilus-dependent motility"/>
    <property type="evidence" value="ECO:0007669"/>
    <property type="project" value="InterPro"/>
</dbReference>
<evidence type="ECO:0000313" key="2">
    <source>
        <dbReference type="Proteomes" id="UP000305675"/>
    </source>
</evidence>
<comment type="caution">
    <text evidence="1">The sequence shown here is derived from an EMBL/GenBank/DDBJ whole genome shotgun (WGS) entry which is preliminary data.</text>
</comment>
<name>A0A4U1BLH9_9GAMM</name>
<proteinExistence type="predicted"/>
<organism evidence="1 2">
    <name type="scientific">Ferrimonas aestuarii</name>
    <dbReference type="NCBI Taxonomy" id="2569539"/>
    <lineage>
        <taxon>Bacteria</taxon>
        <taxon>Pseudomonadati</taxon>
        <taxon>Pseudomonadota</taxon>
        <taxon>Gammaproteobacteria</taxon>
        <taxon>Alteromonadales</taxon>
        <taxon>Ferrimonadaceae</taxon>
        <taxon>Ferrimonas</taxon>
    </lineage>
</organism>
<evidence type="ECO:0000313" key="1">
    <source>
        <dbReference type="EMBL" id="TKB53949.1"/>
    </source>
</evidence>
<dbReference type="OrthoDB" id="6309436at2"/>
<protein>
    <submittedName>
        <fullName evidence="1">Uncharacterized protein</fullName>
    </submittedName>
</protein>
<reference evidence="1 2" key="1">
    <citation type="submission" date="2019-04" db="EMBL/GenBank/DDBJ databases">
        <authorList>
            <person name="Hwang J.C."/>
        </authorList>
    </citation>
    <scope>NUCLEOTIDE SEQUENCE [LARGE SCALE GENOMIC DNA]</scope>
    <source>
        <strain evidence="1 2">IMCC35002</strain>
    </source>
</reference>
<dbReference type="InterPro" id="IPR007445">
    <property type="entry name" value="PilO"/>
</dbReference>
<dbReference type="GO" id="GO:0043683">
    <property type="term" value="P:type IV pilus assembly"/>
    <property type="evidence" value="ECO:0007669"/>
    <property type="project" value="InterPro"/>
</dbReference>
<dbReference type="Proteomes" id="UP000305675">
    <property type="component" value="Unassembled WGS sequence"/>
</dbReference>
<accession>A0A4U1BLH9</accession>
<dbReference type="InterPro" id="IPR014717">
    <property type="entry name" value="Transl_elong_EF1B/ribsomal_bS6"/>
</dbReference>
<dbReference type="Pfam" id="PF04350">
    <property type="entry name" value="PilO"/>
    <property type="match status" value="1"/>
</dbReference>
<sequence>MSLLENKPLLYTLIGSLAFCRFVAVPVFEWQQQQLNDISSLQSRLQKSAVLAENATSYETSVTELKAANEQMASSFVAAGEALPSQLSVQKQLESIAKRNGVDLRSINWLPVRSENGVNLLTAKLVIRGKSSDVIGMHLDLSRFSKVSEIVKFELQMRSWSGGSGTKMNAEIDMVIYQLQEAA</sequence>
<dbReference type="Gene3D" id="3.30.70.60">
    <property type="match status" value="1"/>
</dbReference>
<gene>
    <name evidence="1" type="ORF">FCL42_13415</name>
</gene>